<accession>A0ABR8CYQ1</accession>
<evidence type="ECO:0008006" key="3">
    <source>
        <dbReference type="Google" id="ProtNLM"/>
    </source>
</evidence>
<protein>
    <recommendedName>
        <fullName evidence="3">PIN domain-containing protein</fullName>
    </recommendedName>
</protein>
<dbReference type="RefSeq" id="WP_190465731.1">
    <property type="nucleotide sequence ID" value="NZ_JACJSG010000001.1"/>
</dbReference>
<dbReference type="EMBL" id="JACJSG010000001">
    <property type="protein sequence ID" value="MBD2499207.1"/>
    <property type="molecule type" value="Genomic_DNA"/>
</dbReference>
<gene>
    <name evidence="1" type="ORF">H6G83_01030</name>
</gene>
<reference evidence="1 2" key="1">
    <citation type="journal article" date="2020" name="ISME J.">
        <title>Comparative genomics reveals insights into cyanobacterial evolution and habitat adaptation.</title>
        <authorList>
            <person name="Chen M.Y."/>
            <person name="Teng W.K."/>
            <person name="Zhao L."/>
            <person name="Hu C.X."/>
            <person name="Zhou Y.K."/>
            <person name="Han B.P."/>
            <person name="Song L.R."/>
            <person name="Shu W.S."/>
        </authorList>
    </citation>
    <scope>NUCLEOTIDE SEQUENCE [LARGE SCALE GENOMIC DNA]</scope>
    <source>
        <strain evidence="1 2">FACHB-119</strain>
    </source>
</reference>
<keyword evidence="2" id="KW-1185">Reference proteome</keyword>
<name>A0ABR8CYQ1_9NOST</name>
<organism evidence="1 2">
    <name type="scientific">Anabaena azotica FACHB-119</name>
    <dbReference type="NCBI Taxonomy" id="947527"/>
    <lineage>
        <taxon>Bacteria</taxon>
        <taxon>Bacillati</taxon>
        <taxon>Cyanobacteriota</taxon>
        <taxon>Cyanophyceae</taxon>
        <taxon>Nostocales</taxon>
        <taxon>Nostocaceae</taxon>
        <taxon>Anabaena</taxon>
        <taxon>Anabaena azotica</taxon>
    </lineage>
</organism>
<sequence>MVGVVLDACVLFPMYLRDTLLSIAEAGWYMPYWSQKILDEAISNLVINKKISSDVAKRLEGEQYRISHNRGVLTISAKDGRGKILQFEYGKVEGKLTSADIEAFQIFEQTLEQELALVQKQKSKTL</sequence>
<comment type="caution">
    <text evidence="1">The sequence shown here is derived from an EMBL/GenBank/DDBJ whole genome shotgun (WGS) entry which is preliminary data.</text>
</comment>
<dbReference type="Proteomes" id="UP000661112">
    <property type="component" value="Unassembled WGS sequence"/>
</dbReference>
<evidence type="ECO:0000313" key="2">
    <source>
        <dbReference type="Proteomes" id="UP000661112"/>
    </source>
</evidence>
<evidence type="ECO:0000313" key="1">
    <source>
        <dbReference type="EMBL" id="MBD2499207.1"/>
    </source>
</evidence>
<proteinExistence type="predicted"/>